<feature type="chain" id="PRO_5015895334" evidence="1">
    <location>
        <begin position="16"/>
        <end position="72"/>
    </location>
</feature>
<evidence type="ECO:0000256" key="1">
    <source>
        <dbReference type="SAM" id="SignalP"/>
    </source>
</evidence>
<sequence>METLFIVADIILVSGSSIAVGMSYDNTGCRLQEYYVGIQSASYDRHNICRNVDCVHSSIHFCSVSGILQATK</sequence>
<dbReference type="AlphaFoldDB" id="A0A2V1E967"/>
<evidence type="ECO:0000313" key="2">
    <source>
        <dbReference type="EMBL" id="PVI06712.1"/>
    </source>
</evidence>
<proteinExistence type="predicted"/>
<dbReference type="EMBL" id="KZ805307">
    <property type="protein sequence ID" value="PVI06712.1"/>
    <property type="molecule type" value="Genomic_DNA"/>
</dbReference>
<keyword evidence="3" id="KW-1185">Reference proteome</keyword>
<accession>A0A2V1E967</accession>
<dbReference type="Proteomes" id="UP000244855">
    <property type="component" value="Unassembled WGS sequence"/>
</dbReference>
<evidence type="ECO:0000313" key="3">
    <source>
        <dbReference type="Proteomes" id="UP000244855"/>
    </source>
</evidence>
<organism evidence="2 3">
    <name type="scientific">Periconia macrospinosa</name>
    <dbReference type="NCBI Taxonomy" id="97972"/>
    <lineage>
        <taxon>Eukaryota</taxon>
        <taxon>Fungi</taxon>
        <taxon>Dikarya</taxon>
        <taxon>Ascomycota</taxon>
        <taxon>Pezizomycotina</taxon>
        <taxon>Dothideomycetes</taxon>
        <taxon>Pleosporomycetidae</taxon>
        <taxon>Pleosporales</taxon>
        <taxon>Massarineae</taxon>
        <taxon>Periconiaceae</taxon>
        <taxon>Periconia</taxon>
    </lineage>
</organism>
<name>A0A2V1E967_9PLEO</name>
<reference evidence="2 3" key="1">
    <citation type="journal article" date="2018" name="Sci. Rep.">
        <title>Comparative genomics provides insights into the lifestyle and reveals functional heterogeneity of dark septate endophytic fungi.</title>
        <authorList>
            <person name="Knapp D.G."/>
            <person name="Nemeth J.B."/>
            <person name="Barry K."/>
            <person name="Hainaut M."/>
            <person name="Henrissat B."/>
            <person name="Johnson J."/>
            <person name="Kuo A."/>
            <person name="Lim J.H.P."/>
            <person name="Lipzen A."/>
            <person name="Nolan M."/>
            <person name="Ohm R.A."/>
            <person name="Tamas L."/>
            <person name="Grigoriev I.V."/>
            <person name="Spatafora J.W."/>
            <person name="Nagy L.G."/>
            <person name="Kovacs G.M."/>
        </authorList>
    </citation>
    <scope>NUCLEOTIDE SEQUENCE [LARGE SCALE GENOMIC DNA]</scope>
    <source>
        <strain evidence="2 3">DSE2036</strain>
    </source>
</reference>
<keyword evidence="1" id="KW-0732">Signal</keyword>
<gene>
    <name evidence="2" type="ORF">DM02DRAFT_405907</name>
</gene>
<protein>
    <submittedName>
        <fullName evidence="2">Uncharacterized protein</fullName>
    </submittedName>
</protein>
<feature type="signal peptide" evidence="1">
    <location>
        <begin position="1"/>
        <end position="15"/>
    </location>
</feature>